<proteinExistence type="predicted"/>
<evidence type="ECO:0000313" key="2">
    <source>
        <dbReference type="Proteomes" id="UP000198409"/>
    </source>
</evidence>
<dbReference type="EMBL" id="FZNM01000017">
    <property type="protein sequence ID" value="SNR69317.1"/>
    <property type="molecule type" value="Genomic_DNA"/>
</dbReference>
<accession>A0A238YDU9</accession>
<dbReference type="AlphaFoldDB" id="A0A238YDU9"/>
<organism evidence="1 2">
    <name type="scientific">Paracoccus sediminis</name>
    <dbReference type="NCBI Taxonomy" id="1214787"/>
    <lineage>
        <taxon>Bacteria</taxon>
        <taxon>Pseudomonadati</taxon>
        <taxon>Pseudomonadota</taxon>
        <taxon>Alphaproteobacteria</taxon>
        <taxon>Rhodobacterales</taxon>
        <taxon>Paracoccaceae</taxon>
        <taxon>Paracoccus</taxon>
    </lineage>
</organism>
<dbReference type="Proteomes" id="UP000198409">
    <property type="component" value="Unassembled WGS sequence"/>
</dbReference>
<evidence type="ECO:0008006" key="3">
    <source>
        <dbReference type="Google" id="ProtNLM"/>
    </source>
</evidence>
<evidence type="ECO:0000313" key="1">
    <source>
        <dbReference type="EMBL" id="SNR69317.1"/>
    </source>
</evidence>
<reference evidence="2" key="1">
    <citation type="submission" date="2017-06" db="EMBL/GenBank/DDBJ databases">
        <authorList>
            <person name="Varghese N."/>
            <person name="Submissions S."/>
        </authorList>
    </citation>
    <scope>NUCLEOTIDE SEQUENCE [LARGE SCALE GENOMIC DNA]</scope>
    <source>
        <strain evidence="2">DSM 26170</strain>
    </source>
</reference>
<gene>
    <name evidence="1" type="ORF">SAMN06265378_11760</name>
</gene>
<sequence length="36" mass="4142">MLTDNEIVAVLAYIDSTWTDRIRGVQAERSRMETAE</sequence>
<protein>
    <recommendedName>
        <fullName evidence="3">Cytochrome c</fullName>
    </recommendedName>
</protein>
<name>A0A238YDU9_9RHOB</name>